<sequence>MDIDKKGEREKQECLYMAGEIKKRLEEREPESHVIERANTFLARLNDGDTSALADISAIRPDLESLIEKGPEKRSDVAAQYTDWDLEFDIEEYYYILYGVEFERNEEYFRNHPPTYQETETPKEKSPREKLSTQIGELRKLEAQIETQKIENASVEENYKKFNELNQTGQKLMTDIRETLDQKPKGFFIKKDNRLETIDNLITEFKKNNINTNETIEVPKIEITKIELDPNMSDEELTKKIDETNKLLEKKQRELSGIKAQEETNKKFMLEKFKEAILLRTKLIEKISQTISDNNIDKSQKIKKIKSFLQQPLQPNF</sequence>
<evidence type="ECO:0000313" key="3">
    <source>
        <dbReference type="Proteomes" id="UP000231453"/>
    </source>
</evidence>
<protein>
    <submittedName>
        <fullName evidence="2">Uncharacterized protein</fullName>
    </submittedName>
</protein>
<organism evidence="2 3">
    <name type="scientific">Candidatus Magasanikbacteria bacterium CG_4_10_14_0_2_um_filter_33_14</name>
    <dbReference type="NCBI Taxonomy" id="1974636"/>
    <lineage>
        <taxon>Bacteria</taxon>
        <taxon>Candidatus Magasanikiibacteriota</taxon>
    </lineage>
</organism>
<dbReference type="AlphaFoldDB" id="A0A2M7VAM8"/>
<name>A0A2M7VAM8_9BACT</name>
<accession>A0A2M7VAM8</accession>
<proteinExistence type="predicted"/>
<gene>
    <name evidence="2" type="ORF">COX80_02820</name>
</gene>
<dbReference type="EMBL" id="PFPL01000041">
    <property type="protein sequence ID" value="PIZ95945.1"/>
    <property type="molecule type" value="Genomic_DNA"/>
</dbReference>
<evidence type="ECO:0000256" key="1">
    <source>
        <dbReference type="SAM" id="Coils"/>
    </source>
</evidence>
<reference evidence="3" key="1">
    <citation type="submission" date="2017-09" db="EMBL/GenBank/DDBJ databases">
        <title>Depth-based differentiation of microbial function through sediment-hosted aquifers and enrichment of novel symbionts in the deep terrestrial subsurface.</title>
        <authorList>
            <person name="Probst A.J."/>
            <person name="Ladd B."/>
            <person name="Jarett J.K."/>
            <person name="Geller-Mcgrath D.E."/>
            <person name="Sieber C.M.K."/>
            <person name="Emerson J.B."/>
            <person name="Anantharaman K."/>
            <person name="Thomas B.C."/>
            <person name="Malmstrom R."/>
            <person name="Stieglmeier M."/>
            <person name="Klingl A."/>
            <person name="Woyke T."/>
            <person name="Ryan C.M."/>
            <person name="Banfield J.F."/>
        </authorList>
    </citation>
    <scope>NUCLEOTIDE SEQUENCE [LARGE SCALE GENOMIC DNA]</scope>
</reference>
<feature type="coiled-coil region" evidence="1">
    <location>
        <begin position="234"/>
        <end position="261"/>
    </location>
</feature>
<keyword evidence="1" id="KW-0175">Coiled coil</keyword>
<feature type="coiled-coil region" evidence="1">
    <location>
        <begin position="131"/>
        <end position="165"/>
    </location>
</feature>
<comment type="caution">
    <text evidence="2">The sequence shown here is derived from an EMBL/GenBank/DDBJ whole genome shotgun (WGS) entry which is preliminary data.</text>
</comment>
<evidence type="ECO:0000313" key="2">
    <source>
        <dbReference type="EMBL" id="PIZ95945.1"/>
    </source>
</evidence>
<dbReference type="Proteomes" id="UP000231453">
    <property type="component" value="Unassembled WGS sequence"/>
</dbReference>